<evidence type="ECO:0000256" key="2">
    <source>
        <dbReference type="ARBA" id="ARBA00007114"/>
    </source>
</evidence>
<evidence type="ECO:0000256" key="1">
    <source>
        <dbReference type="ARBA" id="ARBA00004604"/>
    </source>
</evidence>
<dbReference type="GO" id="GO:0006364">
    <property type="term" value="P:rRNA processing"/>
    <property type="evidence" value="ECO:0007669"/>
    <property type="project" value="TreeGrafter"/>
</dbReference>
<dbReference type="GO" id="GO:0005730">
    <property type="term" value="C:nucleolus"/>
    <property type="evidence" value="ECO:0007669"/>
    <property type="project" value="UniProtKB-SubCell"/>
</dbReference>
<dbReference type="PANTHER" id="PTHR12821">
    <property type="entry name" value="BYSTIN"/>
    <property type="match status" value="1"/>
</dbReference>
<feature type="region of interest" description="Disordered" evidence="6">
    <location>
        <begin position="1"/>
        <end position="113"/>
    </location>
</feature>
<evidence type="ECO:0000256" key="5">
    <source>
        <dbReference type="ARBA" id="ARBA00074032"/>
    </source>
</evidence>
<accession>A0A6A4VU26</accession>
<name>A0A6A4VU26_AMPAM</name>
<keyword evidence="8" id="KW-1185">Reference proteome</keyword>
<protein>
    <recommendedName>
        <fullName evidence="5">Bystin</fullName>
    </recommendedName>
</protein>
<dbReference type="Pfam" id="PF05291">
    <property type="entry name" value="Bystin"/>
    <property type="match status" value="1"/>
</dbReference>
<dbReference type="GO" id="GO:0005737">
    <property type="term" value="C:cytoplasm"/>
    <property type="evidence" value="ECO:0007669"/>
    <property type="project" value="TreeGrafter"/>
</dbReference>
<feature type="compositionally biased region" description="Basic and acidic residues" evidence="6">
    <location>
        <begin position="57"/>
        <end position="66"/>
    </location>
</feature>
<dbReference type="PANTHER" id="PTHR12821:SF0">
    <property type="entry name" value="BYSTIN"/>
    <property type="match status" value="1"/>
</dbReference>
<comment type="caution">
    <text evidence="7">The sequence shown here is derived from an EMBL/GenBank/DDBJ whole genome shotgun (WGS) entry which is preliminary data.</text>
</comment>
<dbReference type="FunFam" id="1.25.40.480:FF:000001">
    <property type="entry name" value="Bystin (51.6 kD)-like"/>
    <property type="match status" value="1"/>
</dbReference>
<evidence type="ECO:0000256" key="4">
    <source>
        <dbReference type="ARBA" id="ARBA00023242"/>
    </source>
</evidence>
<dbReference type="EMBL" id="VIIS01001695">
    <property type="protein sequence ID" value="KAF0294272.1"/>
    <property type="molecule type" value="Genomic_DNA"/>
</dbReference>
<dbReference type="InterPro" id="IPR007955">
    <property type="entry name" value="Bystin"/>
</dbReference>
<feature type="compositionally biased region" description="Acidic residues" evidence="6">
    <location>
        <begin position="101"/>
        <end position="113"/>
    </location>
</feature>
<organism evidence="7 8">
    <name type="scientific">Amphibalanus amphitrite</name>
    <name type="common">Striped barnacle</name>
    <name type="synonym">Balanus amphitrite</name>
    <dbReference type="NCBI Taxonomy" id="1232801"/>
    <lineage>
        <taxon>Eukaryota</taxon>
        <taxon>Metazoa</taxon>
        <taxon>Ecdysozoa</taxon>
        <taxon>Arthropoda</taxon>
        <taxon>Crustacea</taxon>
        <taxon>Multicrustacea</taxon>
        <taxon>Cirripedia</taxon>
        <taxon>Thoracica</taxon>
        <taxon>Thoracicalcarea</taxon>
        <taxon>Balanomorpha</taxon>
        <taxon>Balanoidea</taxon>
        <taxon>Balanidae</taxon>
        <taxon>Amphibalaninae</taxon>
        <taxon>Amphibalanus</taxon>
    </lineage>
</organism>
<dbReference type="GO" id="GO:0030688">
    <property type="term" value="C:preribosome, small subunit precursor"/>
    <property type="evidence" value="ECO:0007669"/>
    <property type="project" value="TreeGrafter"/>
</dbReference>
<evidence type="ECO:0000256" key="6">
    <source>
        <dbReference type="SAM" id="MobiDB-lite"/>
    </source>
</evidence>
<dbReference type="AlphaFoldDB" id="A0A6A4VU26"/>
<evidence type="ECO:0000256" key="3">
    <source>
        <dbReference type="ARBA" id="ARBA00022517"/>
    </source>
</evidence>
<comment type="similarity">
    <text evidence="2">Belongs to the bystin family.</text>
</comment>
<evidence type="ECO:0000313" key="8">
    <source>
        <dbReference type="Proteomes" id="UP000440578"/>
    </source>
</evidence>
<dbReference type="OrthoDB" id="2192561at2759"/>
<dbReference type="Proteomes" id="UP000440578">
    <property type="component" value="Unassembled WGS sequence"/>
</dbReference>
<keyword evidence="3" id="KW-0690">Ribosome biogenesis</keyword>
<dbReference type="Gene3D" id="1.25.40.480">
    <property type="match status" value="1"/>
</dbReference>
<dbReference type="GO" id="GO:0030515">
    <property type="term" value="F:snoRNA binding"/>
    <property type="evidence" value="ECO:0007669"/>
    <property type="project" value="TreeGrafter"/>
</dbReference>
<gene>
    <name evidence="7" type="primary">BYSL_0</name>
    <name evidence="7" type="ORF">FJT64_008030</name>
</gene>
<sequence length="438" mass="49795">MGKAKRIRVSGPPDQEGAASLHEQIVADRFARPSARNKKRAHMEEENFVDSKLSRRILSEARRQQQELEEEHGQSFGGGVRLKPDPATSRPRAPVLGEDGASSDEEEDAPNEDICEEIVVDEADERAMMAFMAREPKPRRVLADIIMEKIREKEAELQTTNSEAQSVVVVMQDLHPKVREMYEGIRQVLAKYRSGKVPKAFKVIPNMQNWEQLIHVTRPDTWTAAAMYQATRIFSSNLRDNMAQRFYNLVLLPRIRDDVHFYKKLNPHLYLALRKALFKPGAFMKGVVLPLCESGDCTLREAIIMGSVLAKNSVPVLHSAAAMLKIAEMPYTGASSMFLRVLLDKKYALPYRVIDAVHAHFMRFHMSDLQYPVLWHQALLTFVQRYKNDMSSEQRDLLLDLCNSQRHPVITPEVRRELLSAKGRDSGGAAESTETMES</sequence>
<evidence type="ECO:0000313" key="7">
    <source>
        <dbReference type="EMBL" id="KAF0294272.1"/>
    </source>
</evidence>
<proteinExistence type="inferred from homology"/>
<comment type="subcellular location">
    <subcellularLocation>
        <location evidence="1">Nucleus</location>
        <location evidence="1">Nucleolus</location>
    </subcellularLocation>
</comment>
<reference evidence="7 8" key="1">
    <citation type="submission" date="2019-07" db="EMBL/GenBank/DDBJ databases">
        <title>Draft genome assembly of a fouling barnacle, Amphibalanus amphitrite (Darwin, 1854): The first reference genome for Thecostraca.</title>
        <authorList>
            <person name="Kim W."/>
        </authorList>
    </citation>
    <scope>NUCLEOTIDE SEQUENCE [LARGE SCALE GENOMIC DNA]</scope>
    <source>
        <strain evidence="7">SNU_AA5</strain>
        <tissue evidence="7">Soma without cirri and trophi</tissue>
    </source>
</reference>
<keyword evidence="4" id="KW-0539">Nucleus</keyword>